<organism evidence="2 3">
    <name type="scientific">Anabaenopsis elenkinii CCIBt3563</name>
    <dbReference type="NCBI Taxonomy" id="2779889"/>
    <lineage>
        <taxon>Bacteria</taxon>
        <taxon>Bacillati</taxon>
        <taxon>Cyanobacteriota</taxon>
        <taxon>Cyanophyceae</taxon>
        <taxon>Nostocales</taxon>
        <taxon>Nodulariaceae</taxon>
        <taxon>Anabaenopsis</taxon>
    </lineage>
</organism>
<evidence type="ECO:0000313" key="3">
    <source>
        <dbReference type="Proteomes" id="UP000593846"/>
    </source>
</evidence>
<dbReference type="Pfam" id="PF13579">
    <property type="entry name" value="Glyco_trans_4_4"/>
    <property type="match status" value="1"/>
</dbReference>
<dbReference type="KEGG" id="aee:IM676_03190"/>
<name>A0A7S6REF2_9CYAN</name>
<accession>A0A7S6REF2</accession>
<dbReference type="SUPFAM" id="SSF53756">
    <property type="entry name" value="UDP-Glycosyltransferase/glycogen phosphorylase"/>
    <property type="match status" value="1"/>
</dbReference>
<sequence>MDNCTKIIKRVTFITPAHISCNPRLFKEANTLHAAGFQVRVVAGDYSPEAHILDNSISPEPPWSWVKVPLGSKPIYLATRFLQKLAQKLAAHKYILNLSIATFSNSPISYQLAKAAAAEPADLYIAHCLAALPAAVMAAEKHHGKVGFDAEDFHIGELPDTPENQAEIAVRDVIERSLLPRCDYLTAASPLIAEAYRQRYGVEMTTILNVFPLSEAPPSLTQKREINSSPSLYWFSQTIGSGRGIESIVLAMGKMQTPVNLYLRGYPARGYLDGLMDLAQSVGVGEHLHILPSAPPGDMAKLAANYDLGLSLEITEPQNRAICLTNKIFTYLLAGIPVLLSHTPAQSQLAEQLGEAAILVDIHDTLSLATILDDWFTDAVRMENARAKARQLGQEVYNWDVEQCKFLGMIRNTFM</sequence>
<dbReference type="InterPro" id="IPR028098">
    <property type="entry name" value="Glyco_trans_4-like_N"/>
</dbReference>
<dbReference type="EMBL" id="CP063311">
    <property type="protein sequence ID" value="QOV23343.1"/>
    <property type="molecule type" value="Genomic_DNA"/>
</dbReference>
<dbReference type="Gene3D" id="3.40.50.2000">
    <property type="entry name" value="Glycogen Phosphorylase B"/>
    <property type="match status" value="2"/>
</dbReference>
<proteinExistence type="predicted"/>
<evidence type="ECO:0000259" key="1">
    <source>
        <dbReference type="Pfam" id="PF13579"/>
    </source>
</evidence>
<protein>
    <recommendedName>
        <fullName evidence="1">Glycosyltransferase subfamily 4-like N-terminal domain-containing protein</fullName>
    </recommendedName>
</protein>
<feature type="domain" description="Glycosyltransferase subfamily 4-like N-terminal" evidence="1">
    <location>
        <begin position="29"/>
        <end position="204"/>
    </location>
</feature>
<dbReference type="Proteomes" id="UP000593846">
    <property type="component" value="Chromosome"/>
</dbReference>
<dbReference type="RefSeq" id="WP_200988892.1">
    <property type="nucleotide sequence ID" value="NZ_CP063311.1"/>
</dbReference>
<keyword evidence="3" id="KW-1185">Reference proteome</keyword>
<dbReference type="AlphaFoldDB" id="A0A7S6REF2"/>
<evidence type="ECO:0000313" key="2">
    <source>
        <dbReference type="EMBL" id="QOV23343.1"/>
    </source>
</evidence>
<reference evidence="3" key="1">
    <citation type="submission" date="2020-10" db="EMBL/GenBank/DDBJ databases">
        <title>Genome-based taxonomic classification of the species Anabaenopsis elenkinii.</title>
        <authorList>
            <person name="Delbaje E."/>
            <person name="Andreote A.P.D."/>
            <person name="Pellegrinetti T.A."/>
            <person name="Cruz R.B."/>
            <person name="Branco L.H.Z."/>
            <person name="Fiore M.F."/>
        </authorList>
    </citation>
    <scope>NUCLEOTIDE SEQUENCE [LARGE SCALE GENOMIC DNA]</scope>
    <source>
        <strain evidence="3">CCIBt3563</strain>
    </source>
</reference>
<gene>
    <name evidence="2" type="ORF">IM676_03190</name>
</gene>